<dbReference type="SUPFAM" id="SSF53244">
    <property type="entry name" value="MurD-like peptide ligases, peptide-binding domain"/>
    <property type="match status" value="1"/>
</dbReference>
<organism evidence="7 8">
    <name type="scientific">Temperatibacter marinus</name>
    <dbReference type="NCBI Taxonomy" id="1456591"/>
    <lineage>
        <taxon>Bacteria</taxon>
        <taxon>Pseudomonadati</taxon>
        <taxon>Pseudomonadota</taxon>
        <taxon>Alphaproteobacteria</taxon>
        <taxon>Kordiimonadales</taxon>
        <taxon>Temperatibacteraceae</taxon>
        <taxon>Temperatibacter</taxon>
    </lineage>
</organism>
<evidence type="ECO:0000259" key="6">
    <source>
        <dbReference type="Pfam" id="PF08245"/>
    </source>
</evidence>
<dbReference type="GO" id="GO:0047480">
    <property type="term" value="F:UDP-N-acetylmuramoyl-tripeptide-D-alanyl-D-alanine ligase activity"/>
    <property type="evidence" value="ECO:0007669"/>
    <property type="project" value="UniProtKB-EC"/>
</dbReference>
<dbReference type="InterPro" id="IPR036565">
    <property type="entry name" value="Mur-like_cat_sf"/>
</dbReference>
<feature type="transmembrane region" description="Helical" evidence="4">
    <location>
        <begin position="15"/>
        <end position="31"/>
    </location>
</feature>
<protein>
    <submittedName>
        <fullName evidence="7">UDP-N-acetylmuramoyl-tripeptide--D-alanyl-D-alanine ligase</fullName>
        <ecNumber evidence="7">6.3.2.10</ecNumber>
    </submittedName>
</protein>
<keyword evidence="4" id="KW-0472">Membrane</keyword>
<keyword evidence="8" id="KW-1185">Reference proteome</keyword>
<sequence length="582" mass="64241">MTEWVNTIFGQDFQPLFYVLIFWPLFLLMAYDRMQTYLMFYQQEEYDSVRFIAWIKRHRAWDKVASLGLGAAIMCTLFSQFQGQHPIFAYLEDASIICAVVGLIGGVIKSRGNRQSSKKPLVRTERVARINRNAVLLLLGGYLLLTIGALSFPNGTRLVLDSSLDSWMNPLQTLDWRITGLYLAFLLGVQLTPVFLMGANKFLEPYEARVQARFLAEAKAKFALLQPTVIAITGSFGKTSTKTILQHILSSVHPTLATPGSVNTEMGITRVIREQLNEDHSYFIVEMGAYGPGSIAKLCRLTPPDVGLITAVGAAHYERFKTLETVASAKFELASATAMKQADNPVIINTDGIPSHLLDPMTETVRANYIRAGKEGALSVASLDQKEDGLHLIIAEEDQEHKIFVPLYGPHQVENILSAIAVARSLGLPFSVIRASLKSLPQIRHRTEVDRSGPIATVNDAYNSNPIGFEGALIALNAIVKPEGRRILVTPGMVELGAKHDEEHKRLGVIAAQQCDVILVVTPSRIPTFVAGIKGVNKDHLTLIEFSSQAEAEAWVRTNVRAGDAVLYENNLPDLYESPPSF</sequence>
<dbReference type="Pfam" id="PF08245">
    <property type="entry name" value="Mur_ligase_M"/>
    <property type="match status" value="1"/>
</dbReference>
<keyword evidence="1 7" id="KW-0436">Ligase</keyword>
<feature type="domain" description="Mur ligase C-terminal" evidence="5">
    <location>
        <begin position="445"/>
        <end position="567"/>
    </location>
</feature>
<dbReference type="InterPro" id="IPR036615">
    <property type="entry name" value="Mur_ligase_C_dom_sf"/>
</dbReference>
<dbReference type="EC" id="6.3.2.10" evidence="7"/>
<keyword evidence="2" id="KW-0547">Nucleotide-binding</keyword>
<feature type="transmembrane region" description="Helical" evidence="4">
    <location>
        <begin position="134"/>
        <end position="156"/>
    </location>
</feature>
<evidence type="ECO:0000313" key="7">
    <source>
        <dbReference type="EMBL" id="WND03604.1"/>
    </source>
</evidence>
<evidence type="ECO:0000256" key="4">
    <source>
        <dbReference type="SAM" id="Phobius"/>
    </source>
</evidence>
<dbReference type="AlphaFoldDB" id="A0AA52EJF0"/>
<dbReference type="PANTHER" id="PTHR43024">
    <property type="entry name" value="UDP-N-ACETYLMURAMOYL-TRIPEPTIDE--D-ALANYL-D-ALANINE LIGASE"/>
    <property type="match status" value="1"/>
</dbReference>
<keyword evidence="3" id="KW-0067">ATP-binding</keyword>
<dbReference type="RefSeq" id="WP_310799457.1">
    <property type="nucleotide sequence ID" value="NZ_CP123872.1"/>
</dbReference>
<evidence type="ECO:0000259" key="5">
    <source>
        <dbReference type="Pfam" id="PF02875"/>
    </source>
</evidence>
<dbReference type="InterPro" id="IPR051046">
    <property type="entry name" value="MurCDEF_CellWall_CoF430Synth"/>
</dbReference>
<dbReference type="EMBL" id="CP123872">
    <property type="protein sequence ID" value="WND03604.1"/>
    <property type="molecule type" value="Genomic_DNA"/>
</dbReference>
<dbReference type="Pfam" id="PF02875">
    <property type="entry name" value="Mur_ligase_C"/>
    <property type="match status" value="1"/>
</dbReference>
<dbReference type="Gene3D" id="3.40.1190.10">
    <property type="entry name" value="Mur-like, catalytic domain"/>
    <property type="match status" value="1"/>
</dbReference>
<reference evidence="7" key="1">
    <citation type="submission" date="2023-04" db="EMBL/GenBank/DDBJ databases">
        <title>Complete genome sequence of Temperatibacter marinus.</title>
        <authorList>
            <person name="Rong J.-C."/>
            <person name="Yi M.-L."/>
            <person name="Zhao Q."/>
        </authorList>
    </citation>
    <scope>NUCLEOTIDE SEQUENCE</scope>
    <source>
        <strain evidence="7">NBRC 110045</strain>
    </source>
</reference>
<accession>A0AA52EJF0</accession>
<feature type="transmembrane region" description="Helical" evidence="4">
    <location>
        <begin position="64"/>
        <end position="81"/>
    </location>
</feature>
<evidence type="ECO:0000313" key="8">
    <source>
        <dbReference type="Proteomes" id="UP001268683"/>
    </source>
</evidence>
<feature type="transmembrane region" description="Helical" evidence="4">
    <location>
        <begin position="87"/>
        <end position="108"/>
    </location>
</feature>
<dbReference type="Gene3D" id="3.90.190.20">
    <property type="entry name" value="Mur ligase, C-terminal domain"/>
    <property type="match status" value="1"/>
</dbReference>
<dbReference type="Proteomes" id="UP001268683">
    <property type="component" value="Chromosome"/>
</dbReference>
<dbReference type="InterPro" id="IPR004101">
    <property type="entry name" value="Mur_ligase_C"/>
</dbReference>
<feature type="domain" description="Mur ligase central" evidence="6">
    <location>
        <begin position="232"/>
        <end position="423"/>
    </location>
</feature>
<keyword evidence="4" id="KW-0812">Transmembrane</keyword>
<keyword evidence="4" id="KW-1133">Transmembrane helix</keyword>
<feature type="transmembrane region" description="Helical" evidence="4">
    <location>
        <begin position="176"/>
        <end position="199"/>
    </location>
</feature>
<proteinExistence type="predicted"/>
<evidence type="ECO:0000256" key="3">
    <source>
        <dbReference type="ARBA" id="ARBA00022840"/>
    </source>
</evidence>
<evidence type="ECO:0000256" key="1">
    <source>
        <dbReference type="ARBA" id="ARBA00022598"/>
    </source>
</evidence>
<gene>
    <name evidence="7" type="primary">murF</name>
    <name evidence="7" type="ORF">QGN29_04355</name>
</gene>
<dbReference type="SUPFAM" id="SSF53623">
    <property type="entry name" value="MurD-like peptide ligases, catalytic domain"/>
    <property type="match status" value="1"/>
</dbReference>
<name>A0AA52EJF0_9PROT</name>
<dbReference type="GO" id="GO:0005524">
    <property type="term" value="F:ATP binding"/>
    <property type="evidence" value="ECO:0007669"/>
    <property type="project" value="UniProtKB-KW"/>
</dbReference>
<dbReference type="PANTHER" id="PTHR43024:SF1">
    <property type="entry name" value="UDP-N-ACETYLMURAMOYL-TRIPEPTIDE--D-ALANYL-D-ALANINE LIGASE"/>
    <property type="match status" value="1"/>
</dbReference>
<evidence type="ECO:0000256" key="2">
    <source>
        <dbReference type="ARBA" id="ARBA00022741"/>
    </source>
</evidence>
<dbReference type="KEGG" id="tmk:QGN29_04355"/>
<dbReference type="InterPro" id="IPR013221">
    <property type="entry name" value="Mur_ligase_cen"/>
</dbReference>